<keyword evidence="1" id="KW-0472">Membrane</keyword>
<keyword evidence="1" id="KW-1133">Transmembrane helix</keyword>
<keyword evidence="1" id="KW-0812">Transmembrane</keyword>
<evidence type="ECO:0000256" key="1">
    <source>
        <dbReference type="SAM" id="Phobius"/>
    </source>
</evidence>
<sequence>MALQRNPIEAGLLTGCGEIVLIPRIPVIPNNLRFNREFLQYGISRTNLFFAGLSHLPDYVVSVSGTLDPYFDVSPGSDPSKATNKAPVYVLQNQPRCTALGAFEDSPTEAIRQLRMNVMNDIHYFIQGVPFAGATRVLSSVVLVIGVIIAFTL</sequence>
<dbReference type="OrthoDB" id="1735038at2759"/>
<accession>A0A9N9R4K4</accession>
<keyword evidence="3" id="KW-1185">Reference proteome</keyword>
<dbReference type="Proteomes" id="UP001153714">
    <property type="component" value="Chromosome 20"/>
</dbReference>
<organism evidence="2 3">
    <name type="scientific">Diatraea saccharalis</name>
    <name type="common">sugarcane borer</name>
    <dbReference type="NCBI Taxonomy" id="40085"/>
    <lineage>
        <taxon>Eukaryota</taxon>
        <taxon>Metazoa</taxon>
        <taxon>Ecdysozoa</taxon>
        <taxon>Arthropoda</taxon>
        <taxon>Hexapoda</taxon>
        <taxon>Insecta</taxon>
        <taxon>Pterygota</taxon>
        <taxon>Neoptera</taxon>
        <taxon>Endopterygota</taxon>
        <taxon>Lepidoptera</taxon>
        <taxon>Glossata</taxon>
        <taxon>Ditrysia</taxon>
        <taxon>Pyraloidea</taxon>
        <taxon>Crambidae</taxon>
        <taxon>Crambinae</taxon>
        <taxon>Diatraea</taxon>
    </lineage>
</organism>
<protein>
    <submittedName>
        <fullName evidence="2">Uncharacterized protein</fullName>
    </submittedName>
</protein>
<gene>
    <name evidence="2" type="ORF">DIATSA_LOCUS7630</name>
</gene>
<proteinExistence type="predicted"/>
<reference evidence="2" key="2">
    <citation type="submission" date="2022-10" db="EMBL/GenBank/DDBJ databases">
        <authorList>
            <consortium name="ENA_rothamsted_submissions"/>
            <consortium name="culmorum"/>
            <person name="King R."/>
        </authorList>
    </citation>
    <scope>NUCLEOTIDE SEQUENCE</scope>
</reference>
<evidence type="ECO:0000313" key="2">
    <source>
        <dbReference type="EMBL" id="CAG9789938.1"/>
    </source>
</evidence>
<dbReference type="EMBL" id="OU893351">
    <property type="protein sequence ID" value="CAG9789938.1"/>
    <property type="molecule type" value="Genomic_DNA"/>
</dbReference>
<evidence type="ECO:0000313" key="3">
    <source>
        <dbReference type="Proteomes" id="UP001153714"/>
    </source>
</evidence>
<name>A0A9N9R4K4_9NEOP</name>
<reference evidence="2" key="1">
    <citation type="submission" date="2021-12" db="EMBL/GenBank/DDBJ databases">
        <authorList>
            <person name="King R."/>
        </authorList>
    </citation>
    <scope>NUCLEOTIDE SEQUENCE</scope>
</reference>
<feature type="transmembrane region" description="Helical" evidence="1">
    <location>
        <begin position="122"/>
        <end position="151"/>
    </location>
</feature>
<dbReference type="AlphaFoldDB" id="A0A9N9R4K4"/>